<proteinExistence type="predicted"/>
<feature type="domain" description="VWFA" evidence="1">
    <location>
        <begin position="2"/>
        <end position="91"/>
    </location>
</feature>
<dbReference type="InterPro" id="IPR036465">
    <property type="entry name" value="vWFA_dom_sf"/>
</dbReference>
<evidence type="ECO:0000259" key="1">
    <source>
        <dbReference type="PROSITE" id="PS50234"/>
    </source>
</evidence>
<dbReference type="PANTHER" id="PTHR24020">
    <property type="entry name" value="COLLAGEN ALPHA"/>
    <property type="match status" value="1"/>
</dbReference>
<accession>A0A3P7IPC2</accession>
<dbReference type="Pfam" id="PF00092">
    <property type="entry name" value="VWA"/>
    <property type="match status" value="1"/>
</dbReference>
<organism evidence="2 3">
    <name type="scientific">Strongylus vulgaris</name>
    <name type="common">Blood worm</name>
    <dbReference type="NCBI Taxonomy" id="40348"/>
    <lineage>
        <taxon>Eukaryota</taxon>
        <taxon>Metazoa</taxon>
        <taxon>Ecdysozoa</taxon>
        <taxon>Nematoda</taxon>
        <taxon>Chromadorea</taxon>
        <taxon>Rhabditida</taxon>
        <taxon>Rhabditina</taxon>
        <taxon>Rhabditomorpha</taxon>
        <taxon>Strongyloidea</taxon>
        <taxon>Strongylidae</taxon>
        <taxon>Strongylus</taxon>
    </lineage>
</organism>
<dbReference type="InterPro" id="IPR002035">
    <property type="entry name" value="VWF_A"/>
</dbReference>
<dbReference type="Proteomes" id="UP000270094">
    <property type="component" value="Unassembled WGS sequence"/>
</dbReference>
<evidence type="ECO:0000313" key="2">
    <source>
        <dbReference type="EMBL" id="VDM66257.1"/>
    </source>
</evidence>
<sequence length="134" mass="15097">MDLVLVLDFSTTTDPLVRYYKELCQRLINALKIGPHYTQVAVVTFATVGRTRTRFNLKKYKTQADVLRAVADLESTGGTTAIVKELPIVMQWQEFVSIVYPVIIEIAYISCDPTMLTTPAKVEKPFGENFSSDM</sequence>
<dbReference type="EMBL" id="UYYB01002414">
    <property type="protein sequence ID" value="VDM66257.1"/>
    <property type="molecule type" value="Genomic_DNA"/>
</dbReference>
<dbReference type="InterPro" id="IPR050525">
    <property type="entry name" value="ECM_Assembly_Org"/>
</dbReference>
<reference evidence="2 3" key="1">
    <citation type="submission" date="2018-11" db="EMBL/GenBank/DDBJ databases">
        <authorList>
            <consortium name="Pathogen Informatics"/>
        </authorList>
    </citation>
    <scope>NUCLEOTIDE SEQUENCE [LARGE SCALE GENOMIC DNA]</scope>
</reference>
<dbReference type="Gene3D" id="3.40.50.410">
    <property type="entry name" value="von Willebrand factor, type A domain"/>
    <property type="match status" value="1"/>
</dbReference>
<protein>
    <recommendedName>
        <fullName evidence="1">VWFA domain-containing protein</fullName>
    </recommendedName>
</protein>
<dbReference type="OrthoDB" id="6132182at2759"/>
<evidence type="ECO:0000313" key="3">
    <source>
        <dbReference type="Proteomes" id="UP000270094"/>
    </source>
</evidence>
<dbReference type="SUPFAM" id="SSF53300">
    <property type="entry name" value="vWA-like"/>
    <property type="match status" value="1"/>
</dbReference>
<dbReference type="AlphaFoldDB" id="A0A3P7IPC2"/>
<gene>
    <name evidence="2" type="ORF">SVUK_LOCUS1255</name>
</gene>
<keyword evidence="3" id="KW-1185">Reference proteome</keyword>
<dbReference type="PANTHER" id="PTHR24020:SF87">
    <property type="entry name" value="COLLAGEN ALPHA-1(VI) CHAIN-LIKE"/>
    <property type="match status" value="1"/>
</dbReference>
<name>A0A3P7IPC2_STRVU</name>
<dbReference type="PROSITE" id="PS50234">
    <property type="entry name" value="VWFA"/>
    <property type="match status" value="1"/>
</dbReference>